<reference evidence="3" key="1">
    <citation type="submission" date="2020-05" db="EMBL/GenBank/DDBJ databases">
        <title>Frigoriglobus tundricola gen. nov., sp. nov., a psychrotolerant cellulolytic planctomycete of the family Gemmataceae with two divergent copies of 16S rRNA gene.</title>
        <authorList>
            <person name="Kulichevskaya I.S."/>
            <person name="Ivanova A.A."/>
            <person name="Naumoff D.G."/>
            <person name="Beletsky A.V."/>
            <person name="Rijpstra W.I.C."/>
            <person name="Sinninghe Damste J.S."/>
            <person name="Mardanov A.V."/>
            <person name="Ravin N.V."/>
            <person name="Dedysh S.N."/>
        </authorList>
    </citation>
    <scope>NUCLEOTIDE SEQUENCE [LARGE SCALE GENOMIC DNA]</scope>
    <source>
        <strain evidence="3">PL17</strain>
    </source>
</reference>
<dbReference type="Proteomes" id="UP000503447">
    <property type="component" value="Chromosome"/>
</dbReference>
<dbReference type="KEGG" id="ftj:FTUN_5975"/>
<sequence>MSNNTQPGLRAGEHTAEAEKHSEGPVARKIEQYTAQVPSDVFLWAAGGSILGSLALRVLGRKEDAQFVGQWVAPFMLLGVYNKIVKVAGSDRVHAS</sequence>
<organism evidence="2 3">
    <name type="scientific">Frigoriglobus tundricola</name>
    <dbReference type="NCBI Taxonomy" id="2774151"/>
    <lineage>
        <taxon>Bacteria</taxon>
        <taxon>Pseudomonadati</taxon>
        <taxon>Planctomycetota</taxon>
        <taxon>Planctomycetia</taxon>
        <taxon>Gemmatales</taxon>
        <taxon>Gemmataceae</taxon>
        <taxon>Frigoriglobus</taxon>
    </lineage>
</organism>
<feature type="region of interest" description="Disordered" evidence="1">
    <location>
        <begin position="1"/>
        <end position="25"/>
    </location>
</feature>
<dbReference type="RefSeq" id="WP_171473586.1">
    <property type="nucleotide sequence ID" value="NZ_CP053452.2"/>
</dbReference>
<accession>A0A6M5YWI0</accession>
<evidence type="ECO:0000256" key="1">
    <source>
        <dbReference type="SAM" id="MobiDB-lite"/>
    </source>
</evidence>
<evidence type="ECO:0000313" key="2">
    <source>
        <dbReference type="EMBL" id="QJW98385.1"/>
    </source>
</evidence>
<dbReference type="EMBL" id="CP053452">
    <property type="protein sequence ID" value="QJW98385.1"/>
    <property type="molecule type" value="Genomic_DNA"/>
</dbReference>
<keyword evidence="3" id="KW-1185">Reference proteome</keyword>
<gene>
    <name evidence="2" type="ORF">FTUN_5975</name>
</gene>
<protein>
    <submittedName>
        <fullName evidence="2">Uncharacterized protein</fullName>
    </submittedName>
</protein>
<dbReference type="AlphaFoldDB" id="A0A6M5YWI0"/>
<name>A0A6M5YWI0_9BACT</name>
<feature type="compositionally biased region" description="Basic and acidic residues" evidence="1">
    <location>
        <begin position="11"/>
        <end position="25"/>
    </location>
</feature>
<evidence type="ECO:0000313" key="3">
    <source>
        <dbReference type="Proteomes" id="UP000503447"/>
    </source>
</evidence>
<proteinExistence type="predicted"/>